<dbReference type="Proteomes" id="UP000737171">
    <property type="component" value="Unassembled WGS sequence"/>
</dbReference>
<dbReference type="PANTHER" id="PTHR42791:SF1">
    <property type="entry name" value="N-ACETYLTRANSFERASE DOMAIN-CONTAINING PROTEIN"/>
    <property type="match status" value="1"/>
</dbReference>
<name>A0ABX2EHU0_9BURK</name>
<feature type="domain" description="N-acetyltransferase" evidence="1">
    <location>
        <begin position="1"/>
        <end position="124"/>
    </location>
</feature>
<reference evidence="2 3" key="1">
    <citation type="submission" date="2020-05" db="EMBL/GenBank/DDBJ databases">
        <title>Aquincola sp. isolate from soil.</title>
        <authorList>
            <person name="Han J."/>
            <person name="Kim D.-U."/>
        </authorList>
    </citation>
    <scope>NUCLEOTIDE SEQUENCE [LARGE SCALE GENOMIC DNA]</scope>
    <source>
        <strain evidence="2 3">S2</strain>
    </source>
</reference>
<dbReference type="Gene3D" id="3.40.630.30">
    <property type="match status" value="1"/>
</dbReference>
<organism evidence="2 3">
    <name type="scientific">Pseudaquabacterium terrae</name>
    <dbReference type="NCBI Taxonomy" id="2732868"/>
    <lineage>
        <taxon>Bacteria</taxon>
        <taxon>Pseudomonadati</taxon>
        <taxon>Pseudomonadota</taxon>
        <taxon>Betaproteobacteria</taxon>
        <taxon>Burkholderiales</taxon>
        <taxon>Sphaerotilaceae</taxon>
        <taxon>Pseudaquabacterium</taxon>
    </lineage>
</organism>
<dbReference type="InterPro" id="IPR016181">
    <property type="entry name" value="Acyl_CoA_acyltransferase"/>
</dbReference>
<dbReference type="InterPro" id="IPR052523">
    <property type="entry name" value="Trichothecene_AcTrans"/>
</dbReference>
<evidence type="ECO:0000259" key="1">
    <source>
        <dbReference type="PROSITE" id="PS51186"/>
    </source>
</evidence>
<dbReference type="PROSITE" id="PS51186">
    <property type="entry name" value="GNAT"/>
    <property type="match status" value="1"/>
</dbReference>
<evidence type="ECO:0000313" key="3">
    <source>
        <dbReference type="Proteomes" id="UP000737171"/>
    </source>
</evidence>
<dbReference type="EMBL" id="JABRWJ010000004">
    <property type="protein sequence ID" value="NRF68173.1"/>
    <property type="molecule type" value="Genomic_DNA"/>
</dbReference>
<dbReference type="PANTHER" id="PTHR42791">
    <property type="entry name" value="GNAT FAMILY ACETYLTRANSFERASE"/>
    <property type="match status" value="1"/>
</dbReference>
<proteinExistence type="predicted"/>
<dbReference type="SUPFAM" id="SSF55729">
    <property type="entry name" value="Acyl-CoA N-acyltransferases (Nat)"/>
    <property type="match status" value="1"/>
</dbReference>
<dbReference type="InterPro" id="IPR000182">
    <property type="entry name" value="GNAT_dom"/>
</dbReference>
<keyword evidence="3" id="KW-1185">Reference proteome</keyword>
<comment type="caution">
    <text evidence="2">The sequence shown here is derived from an EMBL/GenBank/DDBJ whole genome shotgun (WGS) entry which is preliminary data.</text>
</comment>
<dbReference type="Pfam" id="PF13508">
    <property type="entry name" value="Acetyltransf_7"/>
    <property type="match status" value="1"/>
</dbReference>
<gene>
    <name evidence="2" type="ORF">HLB44_14360</name>
</gene>
<evidence type="ECO:0000313" key="2">
    <source>
        <dbReference type="EMBL" id="NRF68173.1"/>
    </source>
</evidence>
<accession>A0ABX2EHU0</accession>
<protein>
    <submittedName>
        <fullName evidence="2">GNAT family N-acetyltransferase</fullName>
    </submittedName>
</protein>
<sequence length="125" mass="14237">MRESLEHLGRFDPERARRRLLDRFDAGCTRHVRTAQGRVGFVVLRERPDGHWLLDHLYIHPDAQGAGLGAAVLAALFAEADARQRDLHVGALRDSRSNHFYARHGFTLVEQQAWDNLYVRRAAAA</sequence>